<keyword evidence="5 9" id="KW-0812">Transmembrane</keyword>
<feature type="transmembrane region" description="Helical" evidence="9">
    <location>
        <begin position="105"/>
        <end position="127"/>
    </location>
</feature>
<dbReference type="EMBL" id="PVFZ01000068">
    <property type="protein sequence ID" value="PRF18537.1"/>
    <property type="molecule type" value="Genomic_DNA"/>
</dbReference>
<evidence type="ECO:0000256" key="8">
    <source>
        <dbReference type="SAM" id="MobiDB-lite"/>
    </source>
</evidence>
<comment type="subcellular location">
    <subcellularLocation>
        <location evidence="1">Cell membrane</location>
        <topology evidence="1">Multi-pass membrane protein</topology>
    </subcellularLocation>
</comment>
<dbReference type="GO" id="GO:1903785">
    <property type="term" value="P:L-valine transmembrane transport"/>
    <property type="evidence" value="ECO:0007669"/>
    <property type="project" value="TreeGrafter"/>
</dbReference>
<dbReference type="PANTHER" id="PTHR34979:SF1">
    <property type="entry name" value="INNER MEMBRANE PROTEIN YGAZ"/>
    <property type="match status" value="1"/>
</dbReference>
<dbReference type="PANTHER" id="PTHR34979">
    <property type="entry name" value="INNER MEMBRANE PROTEIN YGAZ"/>
    <property type="match status" value="1"/>
</dbReference>
<sequence>MHGSAAPGTTVARPRERSGARTYKPAARTTAILADMETPPASPTPRPAARRPLNEWLDGARDTIPMMIGAAPFGVIFGTLVSGGPLAAWHGALMSLAVFAGSAQFIALGLIAGSASFVVVLATTFIVNLRHLLYSATLAPYVAHLPLRWRATLGALMTDEVFAVAYAHYRHFPPGTIGPHYFFGSGLAMYLNWQIWTLAGIGFGAAFPGLQSLGLDFAMAATFIAIVVPQLGTLRYLAAAATAGTLAYFWQGWPYKLGLLGAVAVGVAIGVLLTLRHERAQAGTRSEAAS</sequence>
<evidence type="ECO:0000256" key="6">
    <source>
        <dbReference type="ARBA" id="ARBA00022989"/>
    </source>
</evidence>
<feature type="region of interest" description="Disordered" evidence="8">
    <location>
        <begin position="1"/>
        <end position="27"/>
    </location>
</feature>
<dbReference type="GO" id="GO:0005886">
    <property type="term" value="C:plasma membrane"/>
    <property type="evidence" value="ECO:0007669"/>
    <property type="project" value="UniProtKB-SubCell"/>
</dbReference>
<keyword evidence="3" id="KW-0813">Transport</keyword>
<comment type="caution">
    <text evidence="10">The sequence shown here is derived from an EMBL/GenBank/DDBJ whole genome shotgun (WGS) entry which is preliminary data.</text>
</comment>
<accession>A0A8E2UQV7</accession>
<organism evidence="10 11">
    <name type="scientific">Burkholderia multivorans</name>
    <dbReference type="NCBI Taxonomy" id="87883"/>
    <lineage>
        <taxon>Bacteria</taxon>
        <taxon>Pseudomonadati</taxon>
        <taxon>Pseudomonadota</taxon>
        <taxon>Betaproteobacteria</taxon>
        <taxon>Burkholderiales</taxon>
        <taxon>Burkholderiaceae</taxon>
        <taxon>Burkholderia</taxon>
        <taxon>Burkholderia cepacia complex</taxon>
    </lineage>
</organism>
<dbReference type="AlphaFoldDB" id="A0A8E2UQV7"/>
<feature type="transmembrane region" description="Helical" evidence="9">
    <location>
        <begin position="257"/>
        <end position="275"/>
    </location>
</feature>
<proteinExistence type="inferred from homology"/>
<feature type="transmembrane region" description="Helical" evidence="9">
    <location>
        <begin position="66"/>
        <end position="93"/>
    </location>
</feature>
<evidence type="ECO:0000313" key="11">
    <source>
        <dbReference type="Proteomes" id="UP000237686"/>
    </source>
</evidence>
<evidence type="ECO:0000256" key="4">
    <source>
        <dbReference type="ARBA" id="ARBA00022475"/>
    </source>
</evidence>
<dbReference type="InterPro" id="IPR011606">
    <property type="entry name" value="Brnchd-chn_aa_trnsp_permease"/>
</dbReference>
<keyword evidence="7 9" id="KW-0472">Membrane</keyword>
<evidence type="ECO:0000256" key="1">
    <source>
        <dbReference type="ARBA" id="ARBA00004651"/>
    </source>
</evidence>
<keyword evidence="4" id="KW-1003">Cell membrane</keyword>
<evidence type="ECO:0000256" key="3">
    <source>
        <dbReference type="ARBA" id="ARBA00022448"/>
    </source>
</evidence>
<evidence type="ECO:0000256" key="5">
    <source>
        <dbReference type="ARBA" id="ARBA00022692"/>
    </source>
</evidence>
<evidence type="ECO:0000256" key="7">
    <source>
        <dbReference type="ARBA" id="ARBA00023136"/>
    </source>
</evidence>
<dbReference type="Pfam" id="PF03591">
    <property type="entry name" value="AzlC"/>
    <property type="match status" value="1"/>
</dbReference>
<gene>
    <name evidence="10" type="ORF">C6P98_26470</name>
</gene>
<feature type="transmembrane region" description="Helical" evidence="9">
    <location>
        <begin position="181"/>
        <end position="203"/>
    </location>
</feature>
<protein>
    <submittedName>
        <fullName evidence="10">Branched-chain amino acid ABC transporter permease</fullName>
    </submittedName>
</protein>
<evidence type="ECO:0000256" key="2">
    <source>
        <dbReference type="ARBA" id="ARBA00010735"/>
    </source>
</evidence>
<comment type="similarity">
    <text evidence="2">Belongs to the AzlC family.</text>
</comment>
<name>A0A8E2UQV7_9BURK</name>
<dbReference type="Proteomes" id="UP000237686">
    <property type="component" value="Unassembled WGS sequence"/>
</dbReference>
<evidence type="ECO:0000313" key="10">
    <source>
        <dbReference type="EMBL" id="PRF18537.1"/>
    </source>
</evidence>
<keyword evidence="6 9" id="KW-1133">Transmembrane helix</keyword>
<reference evidence="10 11" key="1">
    <citation type="submission" date="2018-03" db="EMBL/GenBank/DDBJ databases">
        <authorList>
            <person name="Nguyen K."/>
            <person name="Fouts D."/>
            <person name="Sutton G."/>
        </authorList>
    </citation>
    <scope>NUCLEOTIDE SEQUENCE [LARGE SCALE GENOMIC DNA]</scope>
    <source>
        <strain evidence="10 11">AU17135</strain>
    </source>
</reference>
<evidence type="ECO:0000256" key="9">
    <source>
        <dbReference type="SAM" id="Phobius"/>
    </source>
</evidence>